<keyword evidence="2" id="KW-0560">Oxidoreductase</keyword>
<accession>A0A8H3EV97</accession>
<keyword evidence="5" id="KW-0812">Transmembrane</keyword>
<evidence type="ECO:0000256" key="2">
    <source>
        <dbReference type="ARBA" id="ARBA00023002"/>
    </source>
</evidence>
<feature type="transmembrane region" description="Helical" evidence="5">
    <location>
        <begin position="51"/>
        <end position="72"/>
    </location>
</feature>
<dbReference type="Proteomes" id="UP000664203">
    <property type="component" value="Unassembled WGS sequence"/>
</dbReference>
<evidence type="ECO:0000256" key="4">
    <source>
        <dbReference type="SAM" id="MobiDB-lite"/>
    </source>
</evidence>
<proteinExistence type="inferred from homology"/>
<comment type="similarity">
    <text evidence="3">Belongs to the ustYa family.</text>
</comment>
<comment type="caution">
    <text evidence="6">The sequence shown here is derived from an EMBL/GenBank/DDBJ whole genome shotgun (WGS) entry which is preliminary data.</text>
</comment>
<name>A0A8H3EV97_9LECA</name>
<organism evidence="6 7">
    <name type="scientific">Alectoria fallacina</name>
    <dbReference type="NCBI Taxonomy" id="1903189"/>
    <lineage>
        <taxon>Eukaryota</taxon>
        <taxon>Fungi</taxon>
        <taxon>Dikarya</taxon>
        <taxon>Ascomycota</taxon>
        <taxon>Pezizomycotina</taxon>
        <taxon>Lecanoromycetes</taxon>
        <taxon>OSLEUM clade</taxon>
        <taxon>Lecanoromycetidae</taxon>
        <taxon>Lecanorales</taxon>
        <taxon>Lecanorineae</taxon>
        <taxon>Parmeliaceae</taxon>
        <taxon>Alectoria</taxon>
    </lineage>
</organism>
<feature type="region of interest" description="Disordered" evidence="4">
    <location>
        <begin position="1"/>
        <end position="20"/>
    </location>
</feature>
<evidence type="ECO:0000313" key="7">
    <source>
        <dbReference type="Proteomes" id="UP000664203"/>
    </source>
</evidence>
<comment type="pathway">
    <text evidence="1">Mycotoxin biosynthesis.</text>
</comment>
<evidence type="ECO:0000313" key="6">
    <source>
        <dbReference type="EMBL" id="CAF9909516.1"/>
    </source>
</evidence>
<evidence type="ECO:0008006" key="8">
    <source>
        <dbReference type="Google" id="ProtNLM"/>
    </source>
</evidence>
<dbReference type="PANTHER" id="PTHR33365">
    <property type="entry name" value="YALI0B05434P"/>
    <property type="match status" value="1"/>
</dbReference>
<dbReference type="PANTHER" id="PTHR33365:SF11">
    <property type="entry name" value="TAT PATHWAY SIGNAL SEQUENCE"/>
    <property type="match status" value="1"/>
</dbReference>
<keyword evidence="5" id="KW-1133">Transmembrane helix</keyword>
<evidence type="ECO:0000256" key="1">
    <source>
        <dbReference type="ARBA" id="ARBA00004685"/>
    </source>
</evidence>
<dbReference type="EMBL" id="CAJPDR010000036">
    <property type="protein sequence ID" value="CAF9909516.1"/>
    <property type="molecule type" value="Genomic_DNA"/>
</dbReference>
<dbReference type="GO" id="GO:0016491">
    <property type="term" value="F:oxidoreductase activity"/>
    <property type="evidence" value="ECO:0007669"/>
    <property type="project" value="UniProtKB-KW"/>
</dbReference>
<sequence>MSTLLRPSHPPSYFPIPQNSHIDDDHDGGKEIIQPLHGQGKRHLWSPCLQLAMILVLLLLAGTAGFFIALSLPQNRLASSSLSDTVPQVPTALSKETFRYNDSFAAPPPRAGGPEPVWDSLIPNGLGYVKHPSLAPNLSVISVFHQLHCLYTLRRAYYALSEDKHELEDFDFGIERAPHAAHCFEYLRQALMCSADSSIEPAGERVQGFLGWGFQRQCQDYGGLMAWAEKWRAFSGHGFIAFKDVSPFPGL</sequence>
<evidence type="ECO:0000256" key="5">
    <source>
        <dbReference type="SAM" id="Phobius"/>
    </source>
</evidence>
<protein>
    <recommendedName>
        <fullName evidence="8">Oxidase ustYa</fullName>
    </recommendedName>
</protein>
<evidence type="ECO:0000256" key="3">
    <source>
        <dbReference type="ARBA" id="ARBA00035112"/>
    </source>
</evidence>
<keyword evidence="5" id="KW-0472">Membrane</keyword>
<reference evidence="6" key="1">
    <citation type="submission" date="2021-03" db="EMBL/GenBank/DDBJ databases">
        <authorList>
            <person name="Tagirdzhanova G."/>
        </authorList>
    </citation>
    <scope>NUCLEOTIDE SEQUENCE</scope>
</reference>
<dbReference type="AlphaFoldDB" id="A0A8H3EV97"/>
<dbReference type="InterPro" id="IPR021765">
    <property type="entry name" value="UstYa-like"/>
</dbReference>
<keyword evidence="7" id="KW-1185">Reference proteome</keyword>
<dbReference type="GO" id="GO:0043386">
    <property type="term" value="P:mycotoxin biosynthetic process"/>
    <property type="evidence" value="ECO:0007669"/>
    <property type="project" value="InterPro"/>
</dbReference>
<dbReference type="OrthoDB" id="3687641at2759"/>
<dbReference type="Pfam" id="PF11807">
    <property type="entry name" value="UstYa"/>
    <property type="match status" value="1"/>
</dbReference>
<gene>
    <name evidence="6" type="ORF">ALECFALPRED_005733</name>
</gene>